<dbReference type="InterPro" id="IPR023214">
    <property type="entry name" value="HAD_sf"/>
</dbReference>
<dbReference type="AlphaFoldDB" id="K5W7A7"/>
<dbReference type="InterPro" id="IPR011948">
    <property type="entry name" value="Dullard_phosphatase"/>
</dbReference>
<dbReference type="InterPro" id="IPR036412">
    <property type="entry name" value="HAD-like_sf"/>
</dbReference>
<dbReference type="SMART" id="SM00577">
    <property type="entry name" value="CPDc"/>
    <property type="match status" value="1"/>
</dbReference>
<dbReference type="Gene3D" id="3.40.50.1000">
    <property type="entry name" value="HAD superfamily/HAD-like"/>
    <property type="match status" value="1"/>
</dbReference>
<dbReference type="HOGENOM" id="CLU_020262_5_1_1"/>
<feature type="domain" description="FCP1 homology" evidence="2">
    <location>
        <begin position="263"/>
        <end position="442"/>
    </location>
</feature>
<keyword evidence="4" id="KW-1185">Reference proteome</keyword>
<sequence length="459" mass="50351">MNSLAYLSRQFDVLASPRTPPSTPTLETVPLLADEDAASLKRVRTWSNKSLASAGAVESASYSPWNLKRSYSSPNVQPGEPSSPAVPPSISKSTSVPAAATPRPSSRRPSMSSSEKALRPKLRSESLFHRICFVHVLFALWHYLCNVWRSIRGRVGLVAEHEAAAEDVSDDEDKETEDESKDEKPVTIQVEQPPPIPPPILPAVLTAPLVHRSTFDTLADIKSPLPDSSLPPAAAVAPLTAAARAVEHSRTPTPTPGGRKMPLHLLPKTLVLDLDETLIHSTSRPMYSQGMGSSVLNSFGIGQRNKGSGHTVEVTLGGRSTLYHVYKRPFVDYFLRKVSAWYTLVIFTASMQEYADPVIDWLDAGRGILGQRFFRESCTQLPNGSYTKDLAVIEQDLSRVCLVDNSPICYSINEANGIPIEGWINDPHDEALLDLLPVLDSLRFTNDVRRVLSIRGFLS</sequence>
<feature type="compositionally biased region" description="Acidic residues" evidence="1">
    <location>
        <begin position="165"/>
        <end position="180"/>
    </location>
</feature>
<dbReference type="GeneID" id="18914949"/>
<dbReference type="GO" id="GO:0016791">
    <property type="term" value="F:phosphatase activity"/>
    <property type="evidence" value="ECO:0007669"/>
    <property type="project" value="InterPro"/>
</dbReference>
<proteinExistence type="predicted"/>
<dbReference type="OrthoDB" id="277011at2759"/>
<dbReference type="InterPro" id="IPR050365">
    <property type="entry name" value="TIM50"/>
</dbReference>
<feature type="region of interest" description="Disordered" evidence="1">
    <location>
        <begin position="162"/>
        <end position="197"/>
    </location>
</feature>
<dbReference type="PROSITE" id="PS50969">
    <property type="entry name" value="FCP1"/>
    <property type="match status" value="1"/>
</dbReference>
<reference evidence="3 4" key="1">
    <citation type="journal article" date="2012" name="BMC Genomics">
        <title>Comparative genomics of the white-rot fungi, Phanerochaete carnosa and P. chrysosporium, to elucidate the genetic basis of the distinct wood types they colonize.</title>
        <authorList>
            <person name="Suzuki H."/>
            <person name="MacDonald J."/>
            <person name="Syed K."/>
            <person name="Salamov A."/>
            <person name="Hori C."/>
            <person name="Aerts A."/>
            <person name="Henrissat B."/>
            <person name="Wiebenga A."/>
            <person name="vanKuyk P.A."/>
            <person name="Barry K."/>
            <person name="Lindquist E."/>
            <person name="LaButti K."/>
            <person name="Lapidus A."/>
            <person name="Lucas S."/>
            <person name="Coutinho P."/>
            <person name="Gong Y."/>
            <person name="Samejima M."/>
            <person name="Mahadevan R."/>
            <person name="Abou-Zaid M."/>
            <person name="de Vries R.P."/>
            <person name="Igarashi K."/>
            <person name="Yadav J.S."/>
            <person name="Grigoriev I.V."/>
            <person name="Master E.R."/>
        </authorList>
    </citation>
    <scope>NUCLEOTIDE SEQUENCE [LARGE SCALE GENOMIC DNA]</scope>
    <source>
        <strain evidence="3 4">HHB-10118-sp</strain>
    </source>
</reference>
<dbReference type="FunFam" id="3.40.50.1000:FF:000270">
    <property type="entry name" value="Nuclear envelope-endoplasmic reticulum network protein"/>
    <property type="match status" value="1"/>
</dbReference>
<dbReference type="CDD" id="cd07521">
    <property type="entry name" value="HAD_FCP1-like"/>
    <property type="match status" value="1"/>
</dbReference>
<evidence type="ECO:0000259" key="2">
    <source>
        <dbReference type="PROSITE" id="PS50969"/>
    </source>
</evidence>
<organism evidence="3 4">
    <name type="scientific">Phanerochaete carnosa (strain HHB-10118-sp)</name>
    <name type="common">White-rot fungus</name>
    <name type="synonym">Peniophora carnosa</name>
    <dbReference type="NCBI Taxonomy" id="650164"/>
    <lineage>
        <taxon>Eukaryota</taxon>
        <taxon>Fungi</taxon>
        <taxon>Dikarya</taxon>
        <taxon>Basidiomycota</taxon>
        <taxon>Agaricomycotina</taxon>
        <taxon>Agaricomycetes</taxon>
        <taxon>Polyporales</taxon>
        <taxon>Phanerochaetaceae</taxon>
        <taxon>Phanerochaete</taxon>
    </lineage>
</organism>
<dbReference type="PANTHER" id="PTHR12210">
    <property type="entry name" value="DULLARD PROTEIN PHOSPHATASE"/>
    <property type="match status" value="1"/>
</dbReference>
<feature type="compositionally biased region" description="Low complexity" evidence="1">
    <location>
        <begin position="93"/>
        <end position="114"/>
    </location>
</feature>
<evidence type="ECO:0000313" key="3">
    <source>
        <dbReference type="EMBL" id="EKM59803.1"/>
    </source>
</evidence>
<dbReference type="SUPFAM" id="SSF56784">
    <property type="entry name" value="HAD-like"/>
    <property type="match status" value="1"/>
</dbReference>
<evidence type="ECO:0000313" key="4">
    <source>
        <dbReference type="Proteomes" id="UP000008370"/>
    </source>
</evidence>
<dbReference type="Pfam" id="PF03031">
    <property type="entry name" value="NIF"/>
    <property type="match status" value="1"/>
</dbReference>
<gene>
    <name evidence="3" type="ORF">PHACADRAFT_250535</name>
</gene>
<name>K5W7A7_PHACS</name>
<evidence type="ECO:0000256" key="1">
    <source>
        <dbReference type="SAM" id="MobiDB-lite"/>
    </source>
</evidence>
<dbReference type="InParanoid" id="K5W7A7"/>
<dbReference type="Proteomes" id="UP000008370">
    <property type="component" value="Unassembled WGS sequence"/>
</dbReference>
<dbReference type="STRING" id="650164.K5W7A7"/>
<dbReference type="KEGG" id="pco:PHACADRAFT_250535"/>
<dbReference type="EMBL" id="JH930469">
    <property type="protein sequence ID" value="EKM59803.1"/>
    <property type="molecule type" value="Genomic_DNA"/>
</dbReference>
<feature type="region of interest" description="Disordered" evidence="1">
    <location>
        <begin position="71"/>
        <end position="117"/>
    </location>
</feature>
<dbReference type="InterPro" id="IPR004274">
    <property type="entry name" value="FCP1_dom"/>
</dbReference>
<dbReference type="RefSeq" id="XP_007392359.1">
    <property type="nucleotide sequence ID" value="XM_007392297.1"/>
</dbReference>
<dbReference type="NCBIfam" id="TIGR02251">
    <property type="entry name" value="HIF-SF_euk"/>
    <property type="match status" value="1"/>
</dbReference>
<protein>
    <recommendedName>
        <fullName evidence="2">FCP1 homology domain-containing protein</fullName>
    </recommendedName>
</protein>
<accession>K5W7A7</accession>